<dbReference type="PANTHER" id="PTHR47968:SF75">
    <property type="entry name" value="CENTROMERE-ASSOCIATED PROTEIN E"/>
    <property type="match status" value="1"/>
</dbReference>
<dbReference type="InterPro" id="IPR027640">
    <property type="entry name" value="Kinesin-like_fam"/>
</dbReference>
<dbReference type="CDD" id="cd01374">
    <property type="entry name" value="KISc_CENP_E"/>
    <property type="match status" value="1"/>
</dbReference>
<dbReference type="GO" id="GO:0043515">
    <property type="term" value="F:kinetochore binding"/>
    <property type="evidence" value="ECO:0007669"/>
    <property type="project" value="UniProtKB-ARBA"/>
</dbReference>
<evidence type="ECO:0000256" key="3">
    <source>
        <dbReference type="ARBA" id="ARBA00022840"/>
    </source>
</evidence>
<dbReference type="EMBL" id="VXAJ01000480">
    <property type="protein sequence ID" value="NXK11342.1"/>
    <property type="molecule type" value="Genomic_DNA"/>
</dbReference>
<feature type="compositionally biased region" description="Polar residues" evidence="11">
    <location>
        <begin position="2150"/>
        <end position="2159"/>
    </location>
</feature>
<evidence type="ECO:0000256" key="8">
    <source>
        <dbReference type="ARBA" id="ARBA00081766"/>
    </source>
</evidence>
<dbReference type="Proteomes" id="UP000555649">
    <property type="component" value="Unassembled WGS sequence"/>
</dbReference>
<keyword evidence="4 10" id="KW-0175">Coiled coil</keyword>
<dbReference type="GO" id="GO:0140694">
    <property type="term" value="P:membraneless organelle assembly"/>
    <property type="evidence" value="ECO:0007669"/>
    <property type="project" value="UniProtKB-ARBA"/>
</dbReference>
<evidence type="ECO:0000313" key="13">
    <source>
        <dbReference type="EMBL" id="NXK11342.1"/>
    </source>
</evidence>
<evidence type="ECO:0000256" key="2">
    <source>
        <dbReference type="ARBA" id="ARBA00022741"/>
    </source>
</evidence>
<evidence type="ECO:0000259" key="12">
    <source>
        <dbReference type="PROSITE" id="PS50067"/>
    </source>
</evidence>
<feature type="coiled-coil region" evidence="10">
    <location>
        <begin position="1748"/>
        <end position="1813"/>
    </location>
</feature>
<sequence length="2205" mass="255656">RENDPEHKVSLHWKSENNTISEVNGTRVFSYDRIFHSSDNTQQLYEGVAVPIIQSAVQGYNGTIFAYGQTASGKTYTMMGNEDSVGIIPKAIQHVFKIICEIPDREFLLRVSYMEIYNETITDLLCDTRKKKPLGIREDVNRNTYVEDLIEEVVVAPEQVMEWIRKGEKNRHYGETKMNEHSSRSHTIFRMIIESRERSDPANANCEGAVMVSHLNLVDLAGSERASQTGSEGVRLKEGCNINRSLFILGQVIKRLCDDPSGFINYRDSKLTRILQNSLGGNAKTVIICTITPVSFDETLSTLQFANTAKRMKNTPKVNEVLDDDALLKRYRKEILDLKKQLEEVSSKTQIHAMEKDQLAQLLEEKNSLQKVQEDRIRNLTEMLVTSASFSSKQKAKAKRRRRVTWAPGKINQMNVTCFEDFKSGLTETKKIKRSLSALPDMEDSILENSEYDNQCLMVPDQISDVEGTAGPNMNWTQKDFEESVQLCEVLALEKDIAVNEVNVLQANFNNLVLENEQLKLEINEMKEKLKEKMEMDEFEALEKQTQKDHEIQLMHEITNLKSLVSNAEVYNEELEAEINSKLEQLKEKENEIMVLQNHVEELQKAGAEKKDISLSVGDSDKLTEEIQQLNKSLLDSETIALDAKKESAFLRTENLELKEKMNELANNYKQMQKDVQFYQSQIEAGKASYKKMQADLQKELQSVFQENARLTSLMEGKVPKDLLSLVELEKKAADLKGELEKALKENALLQKQLNELSEFQTLPNIVEMQQKEILEKCEEIHLLKLEREKLLSEVADNEIRFKHMTEEIGKSKDNLADAHLKYVKFDQEYKALKQLHEELQQKYAAASGNNEQMKLQIDTLSKEARESKTTLDEVRLELSIKMKELEEKTAEHKQLLEVREDFIRTQQKLNEMEQLKEQEKIMELRLEAKDSEIQAVLQQLTECQEEIKTLTQERDDLKQKEECLQAETDQLKEDIKDTVSMNILAHEELRNAQSSLKQSQDTVKKLEKNISEKQFQILCVEEALGKTIEELKIQISQMTEEIKIITLERDRLAEEKTEKNTCGGSDQLQVQKEQIFFLTQENKSLQDKLDSLLLQKEYGEGTSMPQIQEKSVEQEVFLLRQELSQAQRKLHEMEEVKAYECQRQPEEMGRTDITPKLHDCREVSTLTERGHDNLKMQLENLQNERHQLRETAQETINIKSEIQEELRCAYNSLRQHQETIVELKGSISEKENQLLKAQEALKETAAELQQKLTEETENLTHISSEYDKLLAEKEQIERTMNEQICQQLEKITLLNQEKDELQQMVATCKTERDQLEADCRESKERFLKVLTEMENLQEELRHQKEQADIQKNMLANGEEKLRNTEEKLNEEINKLKEKAIKLNDDFNLVNKERHQLLGELKEKTESESSKLQQLERQCDLLAQERDQLQEILEGIRAEKNKLEMNLQNSADKILETEKELKWQQELLSNEKIKAEKREECLLKAQRWSETLEDSLTNKIQQLTEMLNSVSCERDQLLAERTSHSFQLKEQISSINQEKEELQKLLQDVRTERDQLKTELQKNSEMYVETNAKLECALGQLKQRNVNDKSIQVNPLDNAEQVVDDSLKEKTLKIQELLEKFTNMGKRYECLSTVSLNLKKELDSQKAVMAVILSQLSSEQSKQVKRLQAENEKINSHLQSLLNKLKFLFSRVCSKRREYHATVNKYEMELLEEKRKQDLLRAQTQCLRKTYLNQNETSSQELNISEALQSLHLEAENILKDVSEMESELLCIEAELQQEESARKETIQFWEACSRTHCDAEELKEELEKDNERLLQVIKFWTPKVKILLQLSSELDARTVNYCKNANVESKQRKEKSEELLQELNALKEQLAPGGPASLALQEENYRLHNKLKAAEQDIKAMEVKIQKLEDVISEVGKNVKEKDDRINKLQAQIRIKTATSELTHLQTKLNETENCLRTALAENQSLQAKLDKGAELYKEEIDHLKTQLVKYDMERMKQSNFFDMKLANYKALAEHQEQQLTKLKEELRRAQQEQDVTVVPGKEAPQQSQIPLTCGGGSGIVQSTQILVLKSEQAKLQKENLHLKKQNDLLLSNELQLKEELRKWKERALKWKERSSRETTRETVPRSPRKTVSYSLKEQMPSPFKEPFSQETVTQDTSKPLPRTNFFDNSSLDTLPAGIDTTEEHLKHWFGTSENNKASECITQ</sequence>
<dbReference type="GO" id="GO:0000278">
    <property type="term" value="P:mitotic cell cycle"/>
    <property type="evidence" value="ECO:0007669"/>
    <property type="project" value="UniProtKB-ARBA"/>
</dbReference>
<dbReference type="GO" id="GO:0007018">
    <property type="term" value="P:microtubule-based movement"/>
    <property type="evidence" value="ECO:0007669"/>
    <property type="project" value="InterPro"/>
</dbReference>
<dbReference type="InterPro" id="IPR036961">
    <property type="entry name" value="Kinesin_motor_dom_sf"/>
</dbReference>
<dbReference type="PANTHER" id="PTHR47968">
    <property type="entry name" value="CENTROMERE PROTEIN E"/>
    <property type="match status" value="1"/>
</dbReference>
<evidence type="ECO:0000256" key="1">
    <source>
        <dbReference type="ARBA" id="ARBA00004245"/>
    </source>
</evidence>
<keyword evidence="14" id="KW-1185">Reference proteome</keyword>
<keyword evidence="5 9" id="KW-0505">Motor protein</keyword>
<keyword evidence="3 9" id="KW-0067">ATP-binding</keyword>
<evidence type="ECO:0000256" key="10">
    <source>
        <dbReference type="SAM" id="Coils"/>
    </source>
</evidence>
<dbReference type="GO" id="GO:0005874">
    <property type="term" value="C:microtubule"/>
    <property type="evidence" value="ECO:0007669"/>
    <property type="project" value="TreeGrafter"/>
</dbReference>
<feature type="coiled-coil region" evidence="10">
    <location>
        <begin position="648"/>
        <end position="682"/>
    </location>
</feature>
<feature type="coiled-coil region" evidence="10">
    <location>
        <begin position="502"/>
        <end position="606"/>
    </location>
</feature>
<comment type="subcellular location">
    <subcellularLocation>
        <location evidence="1">Cytoplasm</location>
        <location evidence="1">Cytoskeleton</location>
    </subcellularLocation>
</comment>
<dbReference type="PROSITE" id="PS50067">
    <property type="entry name" value="KINESIN_MOTOR_2"/>
    <property type="match status" value="1"/>
</dbReference>
<keyword evidence="6" id="KW-0206">Cytoskeleton</keyword>
<dbReference type="InterPro" id="IPR001752">
    <property type="entry name" value="Kinesin_motor_dom"/>
</dbReference>
<accession>A0A7L0GW54</accession>
<dbReference type="GO" id="GO:0007051">
    <property type="term" value="P:spindle organization"/>
    <property type="evidence" value="ECO:0007669"/>
    <property type="project" value="UniProtKB-ARBA"/>
</dbReference>
<dbReference type="GO" id="GO:0003777">
    <property type="term" value="F:microtubule motor activity"/>
    <property type="evidence" value="ECO:0007669"/>
    <property type="project" value="InterPro"/>
</dbReference>
<feature type="coiled-coil region" evidence="10">
    <location>
        <begin position="726"/>
        <end position="760"/>
    </location>
</feature>
<dbReference type="InterPro" id="IPR019821">
    <property type="entry name" value="Kinesin_motor_CS"/>
</dbReference>
<evidence type="ECO:0000256" key="7">
    <source>
        <dbReference type="ARBA" id="ARBA00070169"/>
    </source>
</evidence>
<evidence type="ECO:0000256" key="4">
    <source>
        <dbReference type="ARBA" id="ARBA00023054"/>
    </source>
</evidence>
<dbReference type="Pfam" id="PF00225">
    <property type="entry name" value="Kinesin"/>
    <property type="match status" value="1"/>
</dbReference>
<dbReference type="PROSITE" id="PS00411">
    <property type="entry name" value="KINESIN_MOTOR_1"/>
    <property type="match status" value="1"/>
</dbReference>
<organism evidence="13 14">
    <name type="scientific">Herpetotheres cachinnans</name>
    <name type="common">Laughing falcon</name>
    <name type="synonym">Falco cachinnans</name>
    <dbReference type="NCBI Taxonomy" id="56343"/>
    <lineage>
        <taxon>Eukaryota</taxon>
        <taxon>Metazoa</taxon>
        <taxon>Chordata</taxon>
        <taxon>Craniata</taxon>
        <taxon>Vertebrata</taxon>
        <taxon>Euteleostomi</taxon>
        <taxon>Archelosauria</taxon>
        <taxon>Archosauria</taxon>
        <taxon>Dinosauria</taxon>
        <taxon>Saurischia</taxon>
        <taxon>Theropoda</taxon>
        <taxon>Coelurosauria</taxon>
        <taxon>Aves</taxon>
        <taxon>Neognathae</taxon>
        <taxon>Neoaves</taxon>
        <taxon>Telluraves</taxon>
        <taxon>Australaves</taxon>
        <taxon>Falconiformes</taxon>
        <taxon>Falconidae</taxon>
        <taxon>Herpetotheres</taxon>
    </lineage>
</organism>
<dbReference type="PRINTS" id="PR00380">
    <property type="entry name" value="KINESINHEAVY"/>
</dbReference>
<evidence type="ECO:0000256" key="6">
    <source>
        <dbReference type="ARBA" id="ARBA00023212"/>
    </source>
</evidence>
<dbReference type="GO" id="GO:0005524">
    <property type="term" value="F:ATP binding"/>
    <property type="evidence" value="ECO:0007669"/>
    <property type="project" value="UniProtKB-UniRule"/>
</dbReference>
<feature type="coiled-coil region" evidence="10">
    <location>
        <begin position="1847"/>
        <end position="2034"/>
    </location>
</feature>
<dbReference type="GO" id="GO:0030071">
    <property type="term" value="P:regulation of mitotic metaphase/anaphase transition"/>
    <property type="evidence" value="ECO:0007669"/>
    <property type="project" value="UniProtKB-ARBA"/>
</dbReference>
<keyword evidence="6" id="KW-0963">Cytoplasm</keyword>
<evidence type="ECO:0000256" key="5">
    <source>
        <dbReference type="ARBA" id="ARBA00023175"/>
    </source>
</evidence>
<feature type="binding site" evidence="9">
    <location>
        <begin position="68"/>
        <end position="75"/>
    </location>
    <ligand>
        <name>ATP</name>
        <dbReference type="ChEBI" id="CHEBI:30616"/>
    </ligand>
</feature>
<reference evidence="13 14" key="1">
    <citation type="submission" date="2019-09" db="EMBL/GenBank/DDBJ databases">
        <title>Bird 10,000 Genomes (B10K) Project - Family phase.</title>
        <authorList>
            <person name="Zhang G."/>
        </authorList>
    </citation>
    <scope>NUCLEOTIDE SEQUENCE [LARGE SCALE GENOMIC DNA]</scope>
    <source>
        <strain evidence="13">B10K-DU-005-78</strain>
        <tissue evidence="13">Mixed tissue sample</tissue>
    </source>
</reference>
<feature type="compositionally biased region" description="Basic and acidic residues" evidence="11">
    <location>
        <begin position="2113"/>
        <end position="2125"/>
    </location>
</feature>
<feature type="coiled-coil region" evidence="10">
    <location>
        <begin position="1664"/>
        <end position="1723"/>
    </location>
</feature>
<dbReference type="SMART" id="SM00129">
    <property type="entry name" value="KISc"/>
    <property type="match status" value="1"/>
</dbReference>
<feature type="coiled-coil region" evidence="10">
    <location>
        <begin position="1165"/>
        <end position="1460"/>
    </location>
</feature>
<gene>
    <name evidence="13" type="primary">Cenpe</name>
    <name evidence="13" type="ORF">HERCAC_R06844</name>
</gene>
<dbReference type="GO" id="GO:0008017">
    <property type="term" value="F:microtubule binding"/>
    <property type="evidence" value="ECO:0007669"/>
    <property type="project" value="InterPro"/>
</dbReference>
<dbReference type="FunFam" id="3.40.850.10:FF:000026">
    <property type="entry name" value="Centromere-associated protein E"/>
    <property type="match status" value="1"/>
</dbReference>
<dbReference type="InterPro" id="IPR027417">
    <property type="entry name" value="P-loop_NTPase"/>
</dbReference>
<comment type="caution">
    <text evidence="13">The sequence shown here is derived from an EMBL/GenBank/DDBJ whole genome shotgun (WGS) entry which is preliminary data.</text>
</comment>
<keyword evidence="2 9" id="KW-0547">Nucleotide-binding</keyword>
<dbReference type="Gene3D" id="3.40.850.10">
    <property type="entry name" value="Kinesin motor domain"/>
    <property type="match status" value="1"/>
</dbReference>
<dbReference type="GO" id="GO:0000779">
    <property type="term" value="C:condensed chromosome, centromeric region"/>
    <property type="evidence" value="ECO:0007669"/>
    <property type="project" value="UniProtKB-ARBA"/>
</dbReference>
<dbReference type="GO" id="GO:0000280">
    <property type="term" value="P:nuclear division"/>
    <property type="evidence" value="ECO:0007669"/>
    <property type="project" value="UniProtKB-ARBA"/>
</dbReference>
<protein>
    <recommendedName>
        <fullName evidence="7">Centromere-associated protein E</fullName>
    </recommendedName>
    <alternativeName>
        <fullName evidence="8">Centromere protein E</fullName>
    </alternativeName>
</protein>
<evidence type="ECO:0000313" key="14">
    <source>
        <dbReference type="Proteomes" id="UP000555649"/>
    </source>
</evidence>
<feature type="coiled-coil region" evidence="10">
    <location>
        <begin position="823"/>
        <end position="1137"/>
    </location>
</feature>
<feature type="coiled-coil region" evidence="10">
    <location>
        <begin position="328"/>
        <end position="372"/>
    </location>
</feature>
<proteinExistence type="inferred from homology"/>
<feature type="coiled-coil region" evidence="10">
    <location>
        <begin position="1493"/>
        <end position="1566"/>
    </location>
</feature>
<evidence type="ECO:0000256" key="9">
    <source>
        <dbReference type="PROSITE-ProRule" id="PRU00283"/>
    </source>
</evidence>
<feature type="non-terminal residue" evidence="13">
    <location>
        <position position="2205"/>
    </location>
</feature>
<comment type="similarity">
    <text evidence="9">Belongs to the TRAFAC class myosin-kinesin ATPase superfamily. Kinesin family.</text>
</comment>
<feature type="non-terminal residue" evidence="13">
    <location>
        <position position="1"/>
    </location>
</feature>
<feature type="domain" description="Kinesin motor" evidence="12">
    <location>
        <begin position="1"/>
        <end position="312"/>
    </location>
</feature>
<dbReference type="GO" id="GO:0008608">
    <property type="term" value="P:attachment of spindle microtubules to kinetochore"/>
    <property type="evidence" value="ECO:0007669"/>
    <property type="project" value="UniProtKB-ARBA"/>
</dbReference>
<name>A0A7L0GW54_HERCA</name>
<feature type="region of interest" description="Disordered" evidence="11">
    <location>
        <begin position="2113"/>
        <end position="2170"/>
    </location>
</feature>
<evidence type="ECO:0000256" key="11">
    <source>
        <dbReference type="SAM" id="MobiDB-lite"/>
    </source>
</evidence>
<dbReference type="SUPFAM" id="SSF52540">
    <property type="entry name" value="P-loop containing nucleoside triphosphate hydrolases"/>
    <property type="match status" value="1"/>
</dbReference>